<keyword evidence="4 8" id="KW-0378">Hydrolase</keyword>
<evidence type="ECO:0000256" key="5">
    <source>
        <dbReference type="ARBA" id="ARBA00023172"/>
    </source>
</evidence>
<keyword evidence="6 8" id="KW-0234">DNA repair</keyword>
<evidence type="ECO:0000313" key="10">
    <source>
        <dbReference type="Ensembl" id="ENSHCOP00000008978.1"/>
    </source>
</evidence>
<dbReference type="SUPFAM" id="SSF82771">
    <property type="entry name" value="GIY-YIG endonuclease"/>
    <property type="match status" value="1"/>
</dbReference>
<comment type="subunit">
    <text evidence="8">Forms a heterodimer with SLX4.</text>
</comment>
<comment type="cofactor">
    <cofactor evidence="8">
        <name>a divalent metal cation</name>
        <dbReference type="ChEBI" id="CHEBI:60240"/>
    </cofactor>
</comment>
<dbReference type="GO" id="GO:0033557">
    <property type="term" value="C:Slx1-Slx4 complex"/>
    <property type="evidence" value="ECO:0007669"/>
    <property type="project" value="UniProtKB-UniRule"/>
</dbReference>
<evidence type="ECO:0000259" key="9">
    <source>
        <dbReference type="PROSITE" id="PS50164"/>
    </source>
</evidence>
<protein>
    <submittedName>
        <fullName evidence="10">SLX1 homolog B, structure-specific endonuclease subunit</fullName>
    </submittedName>
</protein>
<dbReference type="GO" id="GO:0017108">
    <property type="term" value="F:5'-flap endonuclease activity"/>
    <property type="evidence" value="ECO:0007669"/>
    <property type="project" value="InterPro"/>
</dbReference>
<comment type="function">
    <text evidence="8">Catalytic subunit of the SLX1-SLX4 structure-specific endonuclease that resolves DNA secondary structures generated during DNA repair and recombination. Has endonuclease activity towards branched DNA substrates, introducing single-strand cuts in duplex DNA close to junctions with ss-DNA.</text>
</comment>
<keyword evidence="11" id="KW-1185">Reference proteome</keyword>
<evidence type="ECO:0000256" key="2">
    <source>
        <dbReference type="ARBA" id="ARBA00022759"/>
    </source>
</evidence>
<proteinExistence type="inferred from homology"/>
<keyword evidence="3 8" id="KW-0227">DNA damage</keyword>
<dbReference type="GeneTree" id="ENSGT00390000013368"/>
<dbReference type="PROSITE" id="PS50164">
    <property type="entry name" value="GIY_YIG"/>
    <property type="match status" value="1"/>
</dbReference>
<name>A0A3Q2XVE9_HIPCM</name>
<evidence type="ECO:0000313" key="11">
    <source>
        <dbReference type="Proteomes" id="UP000264820"/>
    </source>
</evidence>
<comment type="subcellular location">
    <subcellularLocation>
        <location evidence="8">Nucleus</location>
    </subcellularLocation>
</comment>
<dbReference type="Pfam" id="PF21202">
    <property type="entry name" value="SLX1_C"/>
    <property type="match status" value="1"/>
</dbReference>
<dbReference type="Pfam" id="PF01541">
    <property type="entry name" value="GIY-YIG"/>
    <property type="match status" value="1"/>
</dbReference>
<reference evidence="10" key="2">
    <citation type="submission" date="2025-09" db="UniProtKB">
        <authorList>
            <consortium name="Ensembl"/>
        </authorList>
    </citation>
    <scope>IDENTIFICATION</scope>
</reference>
<evidence type="ECO:0000256" key="7">
    <source>
        <dbReference type="ARBA" id="ARBA00023242"/>
    </source>
</evidence>
<keyword evidence="1 8" id="KW-0540">Nuclease</keyword>
<keyword evidence="5 8" id="KW-0233">DNA recombination</keyword>
<dbReference type="InterPro" id="IPR027520">
    <property type="entry name" value="Slx1"/>
</dbReference>
<dbReference type="PANTHER" id="PTHR20208">
    <property type="entry name" value="STRUCTURE-SPECIFIC ENDONUCLEASE SUBUNIT SLX1"/>
    <property type="match status" value="1"/>
</dbReference>
<evidence type="ECO:0000256" key="1">
    <source>
        <dbReference type="ARBA" id="ARBA00022722"/>
    </source>
</evidence>
<dbReference type="PANTHER" id="PTHR20208:SF10">
    <property type="entry name" value="STRUCTURE-SPECIFIC ENDONUCLEASE SUBUNIT SLX1"/>
    <property type="match status" value="1"/>
</dbReference>
<keyword evidence="2 8" id="KW-0255">Endonuclease</keyword>
<dbReference type="InterPro" id="IPR050381">
    <property type="entry name" value="SLX1_endonuclease"/>
</dbReference>
<comment type="caution">
    <text evidence="8">Lacks conserved residue(s) required for the propagation of feature annotation.</text>
</comment>
<evidence type="ECO:0000256" key="8">
    <source>
        <dbReference type="HAMAP-Rule" id="MF_03100"/>
    </source>
</evidence>
<dbReference type="InterPro" id="IPR035901">
    <property type="entry name" value="GIY-YIG_endonuc_sf"/>
</dbReference>
<dbReference type="OMA" id="HNRGCDF"/>
<dbReference type="Gene3D" id="3.30.40.10">
    <property type="entry name" value="Zinc/RING finger domain, C3HC4 (zinc finger)"/>
    <property type="match status" value="1"/>
</dbReference>
<dbReference type="Ensembl" id="ENSHCOT00000025631.1">
    <property type="protein sequence ID" value="ENSHCOP00000008978.1"/>
    <property type="gene ID" value="ENSHCOG00000011332.1"/>
</dbReference>
<feature type="domain" description="GIY-YIG" evidence="9">
    <location>
        <begin position="7"/>
        <end position="87"/>
    </location>
</feature>
<keyword evidence="7 8" id="KW-0539">Nucleus</keyword>
<dbReference type="InterPro" id="IPR013083">
    <property type="entry name" value="Znf_RING/FYVE/PHD"/>
</dbReference>
<dbReference type="Proteomes" id="UP000264820">
    <property type="component" value="Unplaced"/>
</dbReference>
<dbReference type="InterPro" id="IPR000305">
    <property type="entry name" value="GIY-YIG_endonuc"/>
</dbReference>
<evidence type="ECO:0000256" key="4">
    <source>
        <dbReference type="ARBA" id="ARBA00022801"/>
    </source>
</evidence>
<dbReference type="HAMAP" id="MF_03100">
    <property type="entry name" value="Endonuc_su_Slx1"/>
    <property type="match status" value="1"/>
</dbReference>
<dbReference type="GO" id="GO:0008821">
    <property type="term" value="F:crossover junction DNA endonuclease activity"/>
    <property type="evidence" value="ECO:0007669"/>
    <property type="project" value="TreeGrafter"/>
</dbReference>
<dbReference type="AlphaFoldDB" id="A0A3Q2XVE9"/>
<evidence type="ECO:0000256" key="6">
    <source>
        <dbReference type="ARBA" id="ARBA00023204"/>
    </source>
</evidence>
<dbReference type="STRING" id="109280.ENSHCOP00000008978"/>
<dbReference type="Gene3D" id="3.40.1440.10">
    <property type="entry name" value="GIY-YIG endonuclease"/>
    <property type="match status" value="1"/>
</dbReference>
<comment type="similarity">
    <text evidence="8">Belongs to the SLX1 family.</text>
</comment>
<accession>A0A3Q2XVE9</accession>
<evidence type="ECO:0000256" key="3">
    <source>
        <dbReference type="ARBA" id="ARBA00022763"/>
    </source>
</evidence>
<dbReference type="InterPro" id="IPR048749">
    <property type="entry name" value="SLX1_C"/>
</dbReference>
<dbReference type="GO" id="GO:0000724">
    <property type="term" value="P:double-strand break repair via homologous recombination"/>
    <property type="evidence" value="ECO:0007669"/>
    <property type="project" value="TreeGrafter"/>
</dbReference>
<organism evidence="10 11">
    <name type="scientific">Hippocampus comes</name>
    <name type="common">Tiger tail seahorse</name>
    <dbReference type="NCBI Taxonomy" id="109280"/>
    <lineage>
        <taxon>Eukaryota</taxon>
        <taxon>Metazoa</taxon>
        <taxon>Chordata</taxon>
        <taxon>Craniata</taxon>
        <taxon>Vertebrata</taxon>
        <taxon>Euteleostomi</taxon>
        <taxon>Actinopterygii</taxon>
        <taxon>Neopterygii</taxon>
        <taxon>Teleostei</taxon>
        <taxon>Neoteleostei</taxon>
        <taxon>Acanthomorphata</taxon>
        <taxon>Syngnathiaria</taxon>
        <taxon>Syngnathiformes</taxon>
        <taxon>Syngnathoidei</taxon>
        <taxon>Syngnathidae</taxon>
        <taxon>Hippocampus</taxon>
    </lineage>
</organism>
<sequence length="241" mass="27706">MAQEVENFFGVYMLYCLNPKFKGRIYIGFTVDPERRLRQHNAGRHKGGAKRTSGRGPWYAIAQLSTSTSTLVFEWAWQNPHSSRRLAHVCRRGRKESGLQFHWRVVSNMLRVAPWSRLPLTARWLKREYKVDFEPALRPPPHVSLAFGAVRAKKQRPVDTCEDREETCRCFLCNGPLMTWEKLRCVHASCGMRSHVICLAKRFLRPEPSHLLPVGGRCPACHRDVLWGNLIRVKQGCAGDA</sequence>
<reference evidence="10" key="1">
    <citation type="submission" date="2025-08" db="UniProtKB">
        <authorList>
            <consortium name="Ensembl"/>
        </authorList>
    </citation>
    <scope>IDENTIFICATION</scope>
</reference>